<dbReference type="RefSeq" id="WP_142812146.1">
    <property type="nucleotide sequence ID" value="NZ_CP036282.1"/>
</dbReference>
<dbReference type="EMBL" id="CP036282">
    <property type="protein sequence ID" value="QDL54986.1"/>
    <property type="molecule type" value="Genomic_DNA"/>
</dbReference>
<accession>A0A515EQQ4</accession>
<evidence type="ECO:0000313" key="1">
    <source>
        <dbReference type="EMBL" id="QDL54986.1"/>
    </source>
</evidence>
<keyword evidence="2" id="KW-1185">Reference proteome</keyword>
<dbReference type="Proteomes" id="UP000317365">
    <property type="component" value="Chromosome"/>
</dbReference>
<organism evidence="1 2">
    <name type="scientific">Rhodoferax aquaticus</name>
    <dbReference type="NCBI Taxonomy" id="2527691"/>
    <lineage>
        <taxon>Bacteria</taxon>
        <taxon>Pseudomonadati</taxon>
        <taxon>Pseudomonadota</taxon>
        <taxon>Betaproteobacteria</taxon>
        <taxon>Burkholderiales</taxon>
        <taxon>Comamonadaceae</taxon>
        <taxon>Rhodoferax</taxon>
    </lineage>
</organism>
<dbReference type="AlphaFoldDB" id="A0A515EQQ4"/>
<gene>
    <name evidence="1" type="ORF">EXZ61_12885</name>
</gene>
<proteinExistence type="predicted"/>
<dbReference type="KEGG" id="rhg:EXZ61_12885"/>
<name>A0A515EQQ4_9BURK</name>
<protein>
    <submittedName>
        <fullName evidence="1">Uncharacterized protein</fullName>
    </submittedName>
</protein>
<reference evidence="2" key="1">
    <citation type="submission" date="2019-02" db="EMBL/GenBank/DDBJ databases">
        <title>Complete genome sequence of Rhodoferax sp. Gr-4.</title>
        <authorList>
            <person name="Jin L."/>
        </authorList>
    </citation>
    <scope>NUCLEOTIDE SEQUENCE [LARGE SCALE GENOMIC DNA]</scope>
    <source>
        <strain evidence="2">Gr-4</strain>
    </source>
</reference>
<evidence type="ECO:0000313" key="2">
    <source>
        <dbReference type="Proteomes" id="UP000317365"/>
    </source>
</evidence>
<reference evidence="2" key="2">
    <citation type="journal article" date="2020" name="Int. J. Syst. Evol. Microbiol.">
        <title>Genomic insights into a novel species Rhodoferax aquaticus sp. nov., isolated from freshwater.</title>
        <authorList>
            <person name="Li T."/>
            <person name="Zhuo Y."/>
            <person name="Jin C.Z."/>
            <person name="Wu X."/>
            <person name="Ko S.R."/>
            <person name="Jin F.J."/>
            <person name="Ahn C.Y."/>
            <person name="Oh H.M."/>
            <person name="Lee H.G."/>
            <person name="Jin L."/>
        </authorList>
    </citation>
    <scope>NUCLEOTIDE SEQUENCE [LARGE SCALE GENOMIC DNA]</scope>
    <source>
        <strain evidence="2">Gr-4</strain>
    </source>
</reference>
<sequence length="277" mass="31986">MTIDVVTLAFAFAFGRYPRLVEPSATSLTPLRKGKKDSRLDMSDAVAYSMVRHWPGYEHDVKFNRTEDCYVWRFHRHAHEVDQEQHKVETMFFSNFDLESVQEYRQEVEQWAAQSDYKPKVAEASLFDCCKAMIVAYQADRKRLALEEEQKQLEMRAASMVFPPALGTTESNVWLTAQKGHDFTVDRPGKHSFSHSKRYPCSIEKVKEALKDPELFVFEFEVSELDGDLCAYRCVFRRVNDTSVSPKSPADFNYYAPSLKSLGLKDVKAGKKKVPRK</sequence>